<feature type="transmembrane region" description="Helical" evidence="7">
    <location>
        <begin position="12"/>
        <end position="29"/>
    </location>
</feature>
<proteinExistence type="predicted"/>
<dbReference type="EMBL" id="CAAHDB010000001">
    <property type="protein sequence ID" value="VGL89174.1"/>
    <property type="molecule type" value="Genomic_DNA"/>
</dbReference>
<comment type="subcellular location">
    <subcellularLocation>
        <location evidence="1">Cell membrane</location>
        <topology evidence="1">Multi-pass membrane protein</topology>
    </subcellularLocation>
</comment>
<keyword evidence="2" id="KW-1003">Cell membrane</keyword>
<feature type="transmembrane region" description="Helical" evidence="7">
    <location>
        <begin position="362"/>
        <end position="389"/>
    </location>
</feature>
<feature type="transmembrane region" description="Helical" evidence="7">
    <location>
        <begin position="80"/>
        <end position="102"/>
    </location>
</feature>
<feature type="transmembrane region" description="Helical" evidence="7">
    <location>
        <begin position="108"/>
        <end position="131"/>
    </location>
</feature>
<dbReference type="InterPro" id="IPR002797">
    <property type="entry name" value="Polysacc_synth"/>
</dbReference>
<dbReference type="CDD" id="cd13128">
    <property type="entry name" value="MATE_Wzx_like"/>
    <property type="match status" value="1"/>
</dbReference>
<evidence type="ECO:0000313" key="8">
    <source>
        <dbReference type="EMBL" id="VGL89174.1"/>
    </source>
</evidence>
<dbReference type="Pfam" id="PF01943">
    <property type="entry name" value="Polysacc_synt"/>
    <property type="match status" value="1"/>
</dbReference>
<dbReference type="GO" id="GO:0005886">
    <property type="term" value="C:plasma membrane"/>
    <property type="evidence" value="ECO:0007669"/>
    <property type="project" value="UniProtKB-SubCell"/>
</dbReference>
<sequence>MKKYVKNSVWILAEKVIRLSVVFLFFSFVSKKLSLYEFGIFTLAQTFATLLTGIVAFGFDNVLIKEFSTTKASNSIFSSAMIFRGAGAFLCILIFALVILNLDYPYKYKYVFILASFSAFFQLQTIYYSYFQAVSKSFIITKTSIYALMVSSVFKIAFLYYDLGLVYYTISFLLDYVFSFLFIYIVSRREALILRFKFFDKKELRTLLAQAVPIFISTLIVMIYTRIDQFMVVKFLGVEQVALFNVAIRISDAYMFIPIAIAASFFPMVSKDATNKSIKQYFYITHLFTVLSAMFILVLTPIVISVFFGERYSGSIQVVYIIVIANVISALGMVSSNILIIRKVSYLRVYRAMYGLVINIGLNYIFIPKFGILGAAYSSLFSQIIAAWVSNYFSAKTRDCFYLQTMAIFTFGIPCIKDIILAFKKRTNEG</sequence>
<name>A0A486QI30_KLEPN</name>
<feature type="transmembrane region" description="Helical" evidence="7">
    <location>
        <begin position="247"/>
        <end position="269"/>
    </location>
</feature>
<evidence type="ECO:0000256" key="4">
    <source>
        <dbReference type="ARBA" id="ARBA00022989"/>
    </source>
</evidence>
<dbReference type="RefSeq" id="WP_087830839.1">
    <property type="nucleotide sequence ID" value="NZ_CAAGWZ010000032.1"/>
</dbReference>
<gene>
    <name evidence="8" type="primary">probable wzx</name>
    <name evidence="8" type="ORF">SAMEA4873655_00516</name>
</gene>
<protein>
    <recommendedName>
        <fullName evidence="6">Putative O-antigen transporter</fullName>
    </recommendedName>
</protein>
<dbReference type="InterPro" id="IPR050833">
    <property type="entry name" value="Poly_Biosynth_Transport"/>
</dbReference>
<keyword evidence="3 7" id="KW-0812">Transmembrane</keyword>
<dbReference type="AlphaFoldDB" id="A0A486QI30"/>
<feature type="transmembrane region" description="Helical" evidence="7">
    <location>
        <begin position="143"/>
        <end position="161"/>
    </location>
</feature>
<keyword evidence="4 7" id="KW-1133">Transmembrane helix</keyword>
<feature type="transmembrane region" description="Helical" evidence="7">
    <location>
        <begin position="281"/>
        <end position="308"/>
    </location>
</feature>
<accession>A0A486QI30</accession>
<keyword evidence="5 7" id="KW-0472">Membrane</keyword>
<feature type="transmembrane region" description="Helical" evidence="7">
    <location>
        <begin position="35"/>
        <end position="59"/>
    </location>
</feature>
<reference evidence="8" key="1">
    <citation type="submission" date="2019-03" db="EMBL/GenBank/DDBJ databases">
        <authorList>
            <consortium name="Pathogen Informatics"/>
        </authorList>
    </citation>
    <scope>NUCLEOTIDE SEQUENCE</scope>
    <source>
        <strain evidence="8">5012STDY7626459</strain>
    </source>
</reference>
<evidence type="ECO:0000256" key="1">
    <source>
        <dbReference type="ARBA" id="ARBA00004651"/>
    </source>
</evidence>
<evidence type="ECO:0000256" key="2">
    <source>
        <dbReference type="ARBA" id="ARBA00022475"/>
    </source>
</evidence>
<evidence type="ECO:0000256" key="7">
    <source>
        <dbReference type="SAM" id="Phobius"/>
    </source>
</evidence>
<feature type="transmembrane region" description="Helical" evidence="7">
    <location>
        <begin position="207"/>
        <end position="227"/>
    </location>
</feature>
<dbReference type="PANTHER" id="PTHR30250:SF11">
    <property type="entry name" value="O-ANTIGEN TRANSPORTER-RELATED"/>
    <property type="match status" value="1"/>
</dbReference>
<evidence type="ECO:0000256" key="6">
    <source>
        <dbReference type="ARBA" id="ARBA00049738"/>
    </source>
</evidence>
<feature type="transmembrane region" description="Helical" evidence="7">
    <location>
        <begin position="401"/>
        <end position="423"/>
    </location>
</feature>
<evidence type="ECO:0000256" key="3">
    <source>
        <dbReference type="ARBA" id="ARBA00022692"/>
    </source>
</evidence>
<feature type="transmembrane region" description="Helical" evidence="7">
    <location>
        <begin position="167"/>
        <end position="186"/>
    </location>
</feature>
<feature type="transmembrane region" description="Helical" evidence="7">
    <location>
        <begin position="320"/>
        <end position="341"/>
    </location>
</feature>
<organism evidence="8">
    <name type="scientific">Klebsiella pneumoniae</name>
    <dbReference type="NCBI Taxonomy" id="573"/>
    <lineage>
        <taxon>Bacteria</taxon>
        <taxon>Pseudomonadati</taxon>
        <taxon>Pseudomonadota</taxon>
        <taxon>Gammaproteobacteria</taxon>
        <taxon>Enterobacterales</taxon>
        <taxon>Enterobacteriaceae</taxon>
        <taxon>Klebsiella/Raoultella group</taxon>
        <taxon>Klebsiella</taxon>
        <taxon>Klebsiella pneumoniae complex</taxon>
    </lineage>
</organism>
<evidence type="ECO:0000256" key="5">
    <source>
        <dbReference type="ARBA" id="ARBA00023136"/>
    </source>
</evidence>
<dbReference type="PANTHER" id="PTHR30250">
    <property type="entry name" value="PST FAMILY PREDICTED COLANIC ACID TRANSPORTER"/>
    <property type="match status" value="1"/>
</dbReference>